<comment type="similarity">
    <text evidence="1">Belongs to the SIMIBI class G3E GTPase family. ArgK/MeaB subfamily.</text>
</comment>
<dbReference type="InterPro" id="IPR052040">
    <property type="entry name" value="GTPase/Isobutyryl-CoA_mutase"/>
</dbReference>
<dbReference type="SUPFAM" id="SSF52540">
    <property type="entry name" value="P-loop containing nucleoside triphosphate hydrolases"/>
    <property type="match status" value="1"/>
</dbReference>
<keyword evidence="5" id="KW-0143">Chaperone</keyword>
<keyword evidence="4" id="KW-0342">GTP-binding</keyword>
<name>A0ABY6ZGZ2_9BACL</name>
<sequence>MNHPLVERIVQGDRRALARALSHLTDGHPDKDQLLEALYPYADKARVVGFTGAPGAGKSTLVNQLITHLRRSGHIVGVLAVDPSSPFTGGSLLGDRVRMSDHSGDPGVFIRSVSNRGHRGGMAAATREMLMALSAFGCDAILLETVGVGQAELDVLHVADTVALVLTPGAGDAVQASKAGIMEIGDVFVLNKADEPGAKSLLRALQSMVHERALWRNDWPVPIVPSVATSGEGIAEVWDAICAHQAHMAKRPDAEQRAQIRRRAHILSLVEMELKERLRKSATANARWRDLIEVHKELSPATVAARLLQDIDQMLLPKTPENSG</sequence>
<dbReference type="Proteomes" id="UP001164761">
    <property type="component" value="Chromosome"/>
</dbReference>
<dbReference type="NCBIfam" id="TIGR00750">
    <property type="entry name" value="lao"/>
    <property type="match status" value="1"/>
</dbReference>
<dbReference type="InterPro" id="IPR003593">
    <property type="entry name" value="AAA+_ATPase"/>
</dbReference>
<dbReference type="Pfam" id="PF03308">
    <property type="entry name" value="MeaB"/>
    <property type="match status" value="1"/>
</dbReference>
<evidence type="ECO:0000256" key="4">
    <source>
        <dbReference type="ARBA" id="ARBA00023134"/>
    </source>
</evidence>
<accession>A0ABY6ZGZ2</accession>
<dbReference type="InterPro" id="IPR005129">
    <property type="entry name" value="GTPase_ArgK"/>
</dbReference>
<organism evidence="7 8">
    <name type="scientific">Alicyclobacillus fastidiosus</name>
    <dbReference type="NCBI Taxonomy" id="392011"/>
    <lineage>
        <taxon>Bacteria</taxon>
        <taxon>Bacillati</taxon>
        <taxon>Bacillota</taxon>
        <taxon>Bacilli</taxon>
        <taxon>Bacillales</taxon>
        <taxon>Alicyclobacillaceae</taxon>
        <taxon>Alicyclobacillus</taxon>
    </lineage>
</organism>
<dbReference type="PANTHER" id="PTHR43087">
    <property type="entry name" value="LYSINE/ARGININE/ORNITHINE TRANSPORT SYSTEM KINASE"/>
    <property type="match status" value="1"/>
</dbReference>
<proteinExistence type="inferred from homology"/>
<evidence type="ECO:0000256" key="5">
    <source>
        <dbReference type="ARBA" id="ARBA00023186"/>
    </source>
</evidence>
<dbReference type="SMART" id="SM00382">
    <property type="entry name" value="AAA"/>
    <property type="match status" value="1"/>
</dbReference>
<evidence type="ECO:0000256" key="3">
    <source>
        <dbReference type="ARBA" id="ARBA00022801"/>
    </source>
</evidence>
<keyword evidence="3" id="KW-0378">Hydrolase</keyword>
<evidence type="ECO:0000256" key="2">
    <source>
        <dbReference type="ARBA" id="ARBA00022741"/>
    </source>
</evidence>
<feature type="domain" description="AAA+ ATPase" evidence="6">
    <location>
        <begin position="44"/>
        <end position="273"/>
    </location>
</feature>
<evidence type="ECO:0000259" key="6">
    <source>
        <dbReference type="SMART" id="SM00382"/>
    </source>
</evidence>
<evidence type="ECO:0000313" key="8">
    <source>
        <dbReference type="Proteomes" id="UP001164761"/>
    </source>
</evidence>
<protein>
    <submittedName>
        <fullName evidence="7">Methylmalonyl Co-A mutase-associated GTPase MeaB</fullName>
    </submittedName>
</protein>
<dbReference type="InterPro" id="IPR027417">
    <property type="entry name" value="P-loop_NTPase"/>
</dbReference>
<dbReference type="PANTHER" id="PTHR43087:SF1">
    <property type="entry name" value="LAO_AO TRANSPORT SYSTEM ATPASE"/>
    <property type="match status" value="1"/>
</dbReference>
<evidence type="ECO:0000256" key="1">
    <source>
        <dbReference type="ARBA" id="ARBA00009625"/>
    </source>
</evidence>
<dbReference type="RefSeq" id="WP_268005767.1">
    <property type="nucleotide sequence ID" value="NZ_BSUT01000001.1"/>
</dbReference>
<dbReference type="CDD" id="cd03114">
    <property type="entry name" value="MMAA-like"/>
    <property type="match status" value="1"/>
</dbReference>
<reference evidence="7" key="1">
    <citation type="submission" date="2022-08" db="EMBL/GenBank/DDBJ databases">
        <title>Alicyclobacillus fastidiosus DSM 17978, complete genome.</title>
        <authorList>
            <person name="Wang Q."/>
            <person name="Cai R."/>
            <person name="Wang Z."/>
        </authorList>
    </citation>
    <scope>NUCLEOTIDE SEQUENCE</scope>
    <source>
        <strain evidence="7">DSM 17978</strain>
    </source>
</reference>
<evidence type="ECO:0000313" key="7">
    <source>
        <dbReference type="EMBL" id="WAH41868.1"/>
    </source>
</evidence>
<keyword evidence="2" id="KW-0547">Nucleotide-binding</keyword>
<dbReference type="Gene3D" id="3.40.50.300">
    <property type="entry name" value="P-loop containing nucleotide triphosphate hydrolases"/>
    <property type="match status" value="1"/>
</dbReference>
<dbReference type="EMBL" id="CP104067">
    <property type="protein sequence ID" value="WAH41868.1"/>
    <property type="molecule type" value="Genomic_DNA"/>
</dbReference>
<gene>
    <name evidence="7" type="primary">meaB</name>
    <name evidence="7" type="ORF">NZD89_27325</name>
</gene>
<keyword evidence="8" id="KW-1185">Reference proteome</keyword>